<dbReference type="Proteomes" id="UP000782554">
    <property type="component" value="Unassembled WGS sequence"/>
</dbReference>
<keyword evidence="4" id="KW-1185">Reference proteome</keyword>
<comment type="caution">
    <text evidence="3">The sequence shown here is derived from an EMBL/GenBank/DDBJ whole genome shotgun (WGS) entry which is preliminary data.</text>
</comment>
<proteinExistence type="predicted"/>
<feature type="region of interest" description="Disordered" evidence="1">
    <location>
        <begin position="124"/>
        <end position="145"/>
    </location>
</feature>
<feature type="region of interest" description="Disordered" evidence="1">
    <location>
        <begin position="1"/>
        <end position="22"/>
    </location>
</feature>
<dbReference type="EMBL" id="JAIGNU010000001">
    <property type="protein sequence ID" value="MBX7501357.1"/>
    <property type="molecule type" value="Genomic_DNA"/>
</dbReference>
<keyword evidence="2" id="KW-1133">Transmembrane helix</keyword>
<gene>
    <name evidence="3" type="ORF">K3181_07880</name>
</gene>
<protein>
    <submittedName>
        <fullName evidence="3">Uncharacterized protein</fullName>
    </submittedName>
</protein>
<feature type="transmembrane region" description="Helical" evidence="2">
    <location>
        <begin position="50"/>
        <end position="73"/>
    </location>
</feature>
<evidence type="ECO:0000256" key="2">
    <source>
        <dbReference type="SAM" id="Phobius"/>
    </source>
</evidence>
<name>A0ABS7JUQ8_9SPHN</name>
<organism evidence="3 4">
    <name type="scientific">Qipengyuania mesophila</name>
    <dbReference type="NCBI Taxonomy" id="2867246"/>
    <lineage>
        <taxon>Bacteria</taxon>
        <taxon>Pseudomonadati</taxon>
        <taxon>Pseudomonadota</taxon>
        <taxon>Alphaproteobacteria</taxon>
        <taxon>Sphingomonadales</taxon>
        <taxon>Erythrobacteraceae</taxon>
        <taxon>Qipengyuania</taxon>
    </lineage>
</organism>
<feature type="compositionally biased region" description="Low complexity" evidence="1">
    <location>
        <begin position="1"/>
        <end position="16"/>
    </location>
</feature>
<evidence type="ECO:0000313" key="3">
    <source>
        <dbReference type="EMBL" id="MBX7501357.1"/>
    </source>
</evidence>
<sequence>MAAPSTPATPISPAPAVATQEPSQIEQDHIEQALSASDTALSAIDTLLNISMWTLGILAIALAVIGIIGWSVIRAACLNAVKQIANERFDSYMGSEEFRQFTQDRVDRAVKANWQNHLMKRIEEAVRKDSDPSPFPTKPTKEEKA</sequence>
<accession>A0ABS7JUQ8</accession>
<dbReference type="RefSeq" id="WP_221602446.1">
    <property type="nucleotide sequence ID" value="NZ_JAIGNU010000001.1"/>
</dbReference>
<evidence type="ECO:0000256" key="1">
    <source>
        <dbReference type="SAM" id="MobiDB-lite"/>
    </source>
</evidence>
<keyword evidence="2" id="KW-0812">Transmembrane</keyword>
<evidence type="ECO:0000313" key="4">
    <source>
        <dbReference type="Proteomes" id="UP000782554"/>
    </source>
</evidence>
<keyword evidence="2" id="KW-0472">Membrane</keyword>
<reference evidence="3 4" key="1">
    <citation type="submission" date="2021-08" db="EMBL/GenBank/DDBJ databases">
        <title>Comparative Genomics Analysis of the Genus Qipengyuania Reveals Extensive Genetic Diversity and Metabolic Versatility, Including the Description of Fifteen Novel Species.</title>
        <authorList>
            <person name="Liu Y."/>
        </authorList>
    </citation>
    <scope>NUCLEOTIDE SEQUENCE [LARGE SCALE GENOMIC DNA]</scope>
    <source>
        <strain evidence="3 4">YG27</strain>
    </source>
</reference>